<sequence>MRLSNCEINFSNPFFLLRLFVSAISLFTFMSCSTPKNVTYFRDIPDTVLRRSIDQAPYYTPEIQVDDILQVTIQTLDPASTAMLNQTNTTSWPVTGTSGTQPASNTQASNVSGFLVDKEGYVVLPLIGKVQVKGKTTDKVRDDIRAKAAEYYKDPVVNVRFANFKITVLGEVTRPSTYIVPNEKVTLLDAIGMAGDLTIYGKRENVMLIRDAGPKKEFIRFNLNDSKTFTSPYFYLRQGDVVYVEPNKNKVSGTDTNSVKRIAVITSVLTLLVVVISRINF</sequence>
<keyword evidence="11" id="KW-0472">Membrane</keyword>
<dbReference type="PROSITE" id="PS51257">
    <property type="entry name" value="PROKAR_LIPOPROTEIN"/>
    <property type="match status" value="1"/>
</dbReference>
<dbReference type="AlphaFoldDB" id="A0A5C6LQ35"/>
<feature type="domain" description="SLBB" evidence="16">
    <location>
        <begin position="165"/>
        <end position="244"/>
    </location>
</feature>
<proteinExistence type="inferred from homology"/>
<evidence type="ECO:0000256" key="6">
    <source>
        <dbReference type="ARBA" id="ARBA00022692"/>
    </source>
</evidence>
<dbReference type="RefSeq" id="WP_146306212.1">
    <property type="nucleotide sequence ID" value="NZ_VOHS01000016.1"/>
</dbReference>
<dbReference type="InterPro" id="IPR054765">
    <property type="entry name" value="SLBB_dom"/>
</dbReference>
<dbReference type="Gene3D" id="3.10.560.10">
    <property type="entry name" value="Outer membrane lipoprotein wza domain like"/>
    <property type="match status" value="2"/>
</dbReference>
<dbReference type="GO" id="GO:0015159">
    <property type="term" value="F:polysaccharide transmembrane transporter activity"/>
    <property type="evidence" value="ECO:0007669"/>
    <property type="project" value="InterPro"/>
</dbReference>
<organism evidence="17 18">
    <name type="scientific">Chitinophaga pinensis</name>
    <dbReference type="NCBI Taxonomy" id="79329"/>
    <lineage>
        <taxon>Bacteria</taxon>
        <taxon>Pseudomonadati</taxon>
        <taxon>Bacteroidota</taxon>
        <taxon>Chitinophagia</taxon>
        <taxon>Chitinophagales</taxon>
        <taxon>Chitinophagaceae</taxon>
        <taxon>Chitinophaga</taxon>
    </lineage>
</organism>
<keyword evidence="5" id="KW-0762">Sugar transport</keyword>
<evidence type="ECO:0000256" key="13">
    <source>
        <dbReference type="ARBA" id="ARBA00023237"/>
    </source>
</evidence>
<dbReference type="InterPro" id="IPR003715">
    <property type="entry name" value="Poly_export_N"/>
</dbReference>
<keyword evidence="9" id="KW-0406">Ion transport</keyword>
<keyword evidence="13" id="KW-0998">Cell outer membrane</keyword>
<dbReference type="InterPro" id="IPR049712">
    <property type="entry name" value="Poly_export"/>
</dbReference>
<evidence type="ECO:0000256" key="8">
    <source>
        <dbReference type="ARBA" id="ARBA00023047"/>
    </source>
</evidence>
<keyword evidence="7" id="KW-0732">Signal</keyword>
<evidence type="ECO:0000256" key="2">
    <source>
        <dbReference type="ARBA" id="ARBA00009450"/>
    </source>
</evidence>
<comment type="similarity">
    <text evidence="2">Belongs to the BexD/CtrA/VexA family.</text>
</comment>
<keyword evidence="18" id="KW-1185">Reference proteome</keyword>
<keyword evidence="12" id="KW-0564">Palmitate</keyword>
<dbReference type="Proteomes" id="UP000318815">
    <property type="component" value="Unassembled WGS sequence"/>
</dbReference>
<evidence type="ECO:0000259" key="15">
    <source>
        <dbReference type="Pfam" id="PF02563"/>
    </source>
</evidence>
<keyword evidence="4" id="KW-1134">Transmembrane beta strand</keyword>
<dbReference type="EMBL" id="VOHS01000016">
    <property type="protein sequence ID" value="TWV99420.1"/>
    <property type="molecule type" value="Genomic_DNA"/>
</dbReference>
<dbReference type="Pfam" id="PF22461">
    <property type="entry name" value="SLBB_2"/>
    <property type="match status" value="1"/>
</dbReference>
<dbReference type="PANTHER" id="PTHR33619:SF3">
    <property type="entry name" value="POLYSACCHARIDE EXPORT PROTEIN GFCE-RELATED"/>
    <property type="match status" value="1"/>
</dbReference>
<evidence type="ECO:0000256" key="4">
    <source>
        <dbReference type="ARBA" id="ARBA00022452"/>
    </source>
</evidence>
<dbReference type="Gene3D" id="3.30.1950.10">
    <property type="entry name" value="wza like domain"/>
    <property type="match status" value="1"/>
</dbReference>
<evidence type="ECO:0000313" key="18">
    <source>
        <dbReference type="Proteomes" id="UP000318815"/>
    </source>
</evidence>
<name>A0A5C6LQ35_9BACT</name>
<gene>
    <name evidence="17" type="ORF">FEF09_16910</name>
</gene>
<comment type="subcellular location">
    <subcellularLocation>
        <location evidence="1">Cell outer membrane</location>
        <topology evidence="1">Multi-pass membrane protein</topology>
    </subcellularLocation>
</comment>
<evidence type="ECO:0000259" key="16">
    <source>
        <dbReference type="Pfam" id="PF22461"/>
    </source>
</evidence>
<dbReference type="GO" id="GO:0009279">
    <property type="term" value="C:cell outer membrane"/>
    <property type="evidence" value="ECO:0007669"/>
    <property type="project" value="UniProtKB-SubCell"/>
</dbReference>
<evidence type="ECO:0000256" key="11">
    <source>
        <dbReference type="ARBA" id="ARBA00023136"/>
    </source>
</evidence>
<dbReference type="Pfam" id="PF02563">
    <property type="entry name" value="Poly_export"/>
    <property type="match status" value="1"/>
</dbReference>
<keyword evidence="14" id="KW-0449">Lipoprotein</keyword>
<keyword evidence="10" id="KW-0626">Porin</keyword>
<dbReference type="GO" id="GO:0046930">
    <property type="term" value="C:pore complex"/>
    <property type="evidence" value="ECO:0007669"/>
    <property type="project" value="UniProtKB-KW"/>
</dbReference>
<dbReference type="GO" id="GO:0015288">
    <property type="term" value="F:porin activity"/>
    <property type="evidence" value="ECO:0007669"/>
    <property type="project" value="UniProtKB-KW"/>
</dbReference>
<evidence type="ECO:0000256" key="12">
    <source>
        <dbReference type="ARBA" id="ARBA00023139"/>
    </source>
</evidence>
<evidence type="ECO:0000256" key="9">
    <source>
        <dbReference type="ARBA" id="ARBA00023065"/>
    </source>
</evidence>
<evidence type="ECO:0000256" key="14">
    <source>
        <dbReference type="ARBA" id="ARBA00023288"/>
    </source>
</evidence>
<reference evidence="17 18" key="1">
    <citation type="submission" date="2019-08" db="EMBL/GenBank/DDBJ databases">
        <title>Whole genome sequencing of chitin degrading bacteria Chitinophaga pinensis YS16.</title>
        <authorList>
            <person name="Singh R.P."/>
            <person name="Manchanda G."/>
            <person name="Maurya I.K."/>
            <person name="Joshi N.K."/>
            <person name="Srivastava A.K."/>
        </authorList>
    </citation>
    <scope>NUCLEOTIDE SEQUENCE [LARGE SCALE GENOMIC DNA]</scope>
    <source>
        <strain evidence="17 18">YS-16</strain>
    </source>
</reference>
<accession>A0A5C6LQ35</accession>
<dbReference type="GO" id="GO:0006811">
    <property type="term" value="P:monoatomic ion transport"/>
    <property type="evidence" value="ECO:0007669"/>
    <property type="project" value="UniProtKB-KW"/>
</dbReference>
<feature type="domain" description="Polysaccharide export protein N-terminal" evidence="15">
    <location>
        <begin position="61"/>
        <end position="161"/>
    </location>
</feature>
<keyword evidence="8" id="KW-0625">Polysaccharide transport</keyword>
<evidence type="ECO:0000256" key="1">
    <source>
        <dbReference type="ARBA" id="ARBA00004571"/>
    </source>
</evidence>
<evidence type="ECO:0000313" key="17">
    <source>
        <dbReference type="EMBL" id="TWV99420.1"/>
    </source>
</evidence>
<protein>
    <submittedName>
        <fullName evidence="17">Uncharacterized protein</fullName>
    </submittedName>
</protein>
<evidence type="ECO:0000256" key="5">
    <source>
        <dbReference type="ARBA" id="ARBA00022597"/>
    </source>
</evidence>
<dbReference type="PANTHER" id="PTHR33619">
    <property type="entry name" value="POLYSACCHARIDE EXPORT PROTEIN GFCE-RELATED"/>
    <property type="match status" value="1"/>
</dbReference>
<evidence type="ECO:0000256" key="10">
    <source>
        <dbReference type="ARBA" id="ARBA00023114"/>
    </source>
</evidence>
<keyword evidence="3" id="KW-0813">Transport</keyword>
<evidence type="ECO:0000256" key="7">
    <source>
        <dbReference type="ARBA" id="ARBA00022729"/>
    </source>
</evidence>
<dbReference type="OrthoDB" id="662756at2"/>
<comment type="caution">
    <text evidence="17">The sequence shown here is derived from an EMBL/GenBank/DDBJ whole genome shotgun (WGS) entry which is preliminary data.</text>
</comment>
<evidence type="ECO:0000256" key="3">
    <source>
        <dbReference type="ARBA" id="ARBA00022448"/>
    </source>
</evidence>
<keyword evidence="6" id="KW-0812">Transmembrane</keyword>